<comment type="caution">
    <text evidence="1">The sequence shown here is derived from an EMBL/GenBank/DDBJ whole genome shotgun (WGS) entry which is preliminary data.</text>
</comment>
<dbReference type="EMBL" id="BAABUJ010000019">
    <property type="protein sequence ID" value="GAA5801536.1"/>
    <property type="molecule type" value="Genomic_DNA"/>
</dbReference>
<name>A0ABP9Y3K5_9FUNG</name>
<organism evidence="1 2">
    <name type="scientific">Helicostylum pulchrum</name>
    <dbReference type="NCBI Taxonomy" id="562976"/>
    <lineage>
        <taxon>Eukaryota</taxon>
        <taxon>Fungi</taxon>
        <taxon>Fungi incertae sedis</taxon>
        <taxon>Mucoromycota</taxon>
        <taxon>Mucoromycotina</taxon>
        <taxon>Mucoromycetes</taxon>
        <taxon>Mucorales</taxon>
        <taxon>Mucorineae</taxon>
        <taxon>Mucoraceae</taxon>
        <taxon>Helicostylum</taxon>
    </lineage>
</organism>
<protein>
    <submittedName>
        <fullName evidence="1">Uncharacterized protein</fullName>
    </submittedName>
</protein>
<sequence>MSKKSSHAQKKMITLIIKQIYKSPKNLAKERAECVKIGVKLQYEQQKVQERRELVQIAASVNTSFHFDDYGTAHVERTLNYCGCKPLVKVLFEM</sequence>
<dbReference type="Proteomes" id="UP001476247">
    <property type="component" value="Unassembled WGS sequence"/>
</dbReference>
<accession>A0ABP9Y3K5</accession>
<gene>
    <name evidence="1" type="ORF">HPULCUR_006984</name>
</gene>
<keyword evidence="2" id="KW-1185">Reference proteome</keyword>
<reference evidence="1 2" key="1">
    <citation type="submission" date="2024-04" db="EMBL/GenBank/DDBJ databases">
        <title>genome sequences of Mucor flavus KT1a and Helicostylum pulchrum KT1b strains isolation_sourced from the surface of a dry-aged beef.</title>
        <authorList>
            <person name="Toyotome T."/>
            <person name="Hosono M."/>
            <person name="Torimaru M."/>
            <person name="Fukuda K."/>
            <person name="Mikami N."/>
        </authorList>
    </citation>
    <scope>NUCLEOTIDE SEQUENCE [LARGE SCALE GENOMIC DNA]</scope>
    <source>
        <strain evidence="1 2">KT1b</strain>
    </source>
</reference>
<evidence type="ECO:0000313" key="2">
    <source>
        <dbReference type="Proteomes" id="UP001476247"/>
    </source>
</evidence>
<evidence type="ECO:0000313" key="1">
    <source>
        <dbReference type="EMBL" id="GAA5801536.1"/>
    </source>
</evidence>
<proteinExistence type="predicted"/>